<dbReference type="EnsemblPlants" id="QL03p067835:mrna">
    <property type="protein sequence ID" value="QL03p067835:mrna"/>
    <property type="gene ID" value="QL03p067835"/>
</dbReference>
<dbReference type="GO" id="GO:0051707">
    <property type="term" value="P:response to other organism"/>
    <property type="evidence" value="ECO:0007669"/>
    <property type="project" value="UniProtKB-ARBA"/>
</dbReference>
<dbReference type="SMART" id="SM00255">
    <property type="entry name" value="TIR"/>
    <property type="match status" value="1"/>
</dbReference>
<dbReference type="Pfam" id="PF00931">
    <property type="entry name" value="NB-ARC"/>
    <property type="match status" value="1"/>
</dbReference>
<sequence>MEDHNDDAISSSEASRLRWHVFLSFRGEDTRYPFINNLNTSLHNKGIRAFRDDDGLRRGDEIAPTLLDAIEESAASIVVISQNYASSRWCLEELSKICECKRLILPVFYLVDPSDVRKQRGPFFGKHFREHEEKGIEKEKVTKWREAMETAGGKAGFVFQDKDKDRGMRPSGASHSYLQFMSSNSLYLNNNKYSYALKKPVVWHHQSGHLAVVAHRLHSSNEAQAKLIQLLVKRVLEELDSTPLDVAPYTVGLDSRIEKLKSLLDVRSNGVRVLALHGMGGVGKTTLAKALYNKLVGSFECLVFMKNDRENSETDDDLVYLQNKLVNHLSPGKPPVYRIDSGISAIKAMVHEKQVLVILDDIRNVRQLEVLVGRDWFSEGSRIIITTRDSEVFVTTPLQLCRYCPLWGPYPSWFCSSPEAFSPAQPGEEQNHEGYGPQSGHIYTVGVGLLQMRPFPQRNLGKNKTVRGMGSKADNIYTVGVGSLQNTVEAGLLQMRPFSQRNNIYTVGVGLLQVLPKHLVNEFYEVIELAPAEALQLFSYHALRREKPTERFMNLSKKMVSLTGGLPLALEVFGSFLFERWRIEEWKDALQKLERIRPRNLQDVLKISYDGLDVQEQCIFLDLACLFIKKEIEREDILDALKGCGFRAEIAITVLRARSLIKVFEDNSLWMHDQIRDMGRQIVLDESPVYPGMRSRLWDRDEIMTVLKGEKGTRRIEGIVLDFQRRPIVQDASGERISWENLLRTPNFTSALTYAKERYKKFLQDNAEKEREVVLCTKPFESMVNLRLLQINHVRLEGKYKYLPAGLKWLQWKGCPLKALPSEFLPRELSVLDLSESRIEQVWGWYSNNVAEKLMVIKLRNCYNLADIPNLSGHQNLEKLVLEGCCRLTKIHESIGNISTLRHLNMRDCSNLIEFPTDISGLKHLENLVLSGCSKLKRLPNDLRSLKCLKEFLLDETAIEELPTFIYHLTKLEKLSLKRCQFLTTLPECIGHLCSLKELSLNHSAIKEIPDSVGSLSDLEILSLIGCKSFTTIPDSVGNLKSLTELLIYGLGSLVEINLDWTSITQLPNQVGDLKMLRKLEMWNCKNLKFLPESIGSMLALMTLNISNAKISELPESIGMLENLITLRLSNCTQLYKLPASIGNLKSLQRLLMGETAVAELPESFGKLSSLMILEMPKKPYFELPRNSVPNSTVLPTSFSNLCSLKELNARAWKLCGKIPDDFKKLSSLEILNLGHNNFFSLPSSLMDLSKLKKLLLPNCEELKSLPPLPSSLLEVNVADCPALERVSDLSNLESLEELNLTNCEMVVDIPGLECLKSLRRLYMSGCKTCSSVVKRRLSKLKVLLGLGTACSNSVEVALNAKSLIFVVHAVLLIMDVNSSVFFVQFYMLLQLCGAHVTMFPRLIGIDGTKLMVSLRNMFSLSMPGSKIPDWFSQEVVKFSERKNLRIKGVIIGVIVSFSHQIPDNLRDQDPLLTGIRANIVKLNRPVFNAMLDIKGVPKTHEDHLYLSRFPDWHPLSFSLKDDYKIHVTIDDPPYIEGLKLKKWGVHLVFEGDDDYDGNEESLDETQLSISEKLAKFFSFLEEEEDHIPESGFEVESQVQEIEEQEEIEREPHWWQFLWLFRRCFCF</sequence>
<dbReference type="InterPro" id="IPR002182">
    <property type="entry name" value="NB-ARC"/>
</dbReference>
<keyword evidence="4" id="KW-0520">NAD</keyword>
<reference evidence="6 7" key="1">
    <citation type="journal article" date="2016" name="G3 (Bethesda)">
        <title>First Draft Assembly and Annotation of the Genome of a California Endemic Oak Quercus lobata Nee (Fagaceae).</title>
        <authorList>
            <person name="Sork V.L."/>
            <person name="Fitz-Gibbon S.T."/>
            <person name="Puiu D."/>
            <person name="Crepeau M."/>
            <person name="Gugger P.F."/>
            <person name="Sherman R."/>
            <person name="Stevens K."/>
            <person name="Langley C.H."/>
            <person name="Pellegrini M."/>
            <person name="Salzberg S.L."/>
        </authorList>
    </citation>
    <scope>NUCLEOTIDE SEQUENCE [LARGE SCALE GENOMIC DNA]</scope>
    <source>
        <strain evidence="6 7">cv. SW786</strain>
    </source>
</reference>
<protein>
    <recommendedName>
        <fullName evidence="5">TIR domain-containing protein</fullName>
    </recommendedName>
</protein>
<dbReference type="Gene3D" id="3.40.50.10140">
    <property type="entry name" value="Toll/interleukin-1 receptor homology (TIR) domain"/>
    <property type="match status" value="1"/>
</dbReference>
<evidence type="ECO:0000256" key="1">
    <source>
        <dbReference type="ARBA" id="ARBA00022614"/>
    </source>
</evidence>
<dbReference type="GO" id="GO:0043531">
    <property type="term" value="F:ADP binding"/>
    <property type="evidence" value="ECO:0007669"/>
    <property type="project" value="InterPro"/>
</dbReference>
<dbReference type="Proteomes" id="UP000594261">
    <property type="component" value="Chromosome 3"/>
</dbReference>
<dbReference type="Pfam" id="PF01582">
    <property type="entry name" value="TIR"/>
    <property type="match status" value="1"/>
</dbReference>
<dbReference type="Pfam" id="PF23282">
    <property type="entry name" value="WHD_ROQ1"/>
    <property type="match status" value="1"/>
</dbReference>
<dbReference type="FunFam" id="3.40.50.10140:FF:000007">
    <property type="entry name" value="Disease resistance protein (TIR-NBS-LRR class)"/>
    <property type="match status" value="1"/>
</dbReference>
<dbReference type="OMA" id="ICRYSAM"/>
<dbReference type="Pfam" id="PF23598">
    <property type="entry name" value="LRR_14"/>
    <property type="match status" value="1"/>
</dbReference>
<dbReference type="InterPro" id="IPR001611">
    <property type="entry name" value="Leu-rich_rpt"/>
</dbReference>
<dbReference type="Gene3D" id="3.40.50.300">
    <property type="entry name" value="P-loop containing nucleotide triphosphate hydrolases"/>
    <property type="match status" value="1"/>
</dbReference>
<dbReference type="InterPro" id="IPR003591">
    <property type="entry name" value="Leu-rich_rpt_typical-subtyp"/>
</dbReference>
<dbReference type="EMBL" id="LRBV02000003">
    <property type="status" value="NOT_ANNOTATED_CDS"/>
    <property type="molecule type" value="Genomic_DNA"/>
</dbReference>
<evidence type="ECO:0000259" key="5">
    <source>
        <dbReference type="PROSITE" id="PS50104"/>
    </source>
</evidence>
<dbReference type="InterPro" id="IPR032675">
    <property type="entry name" value="LRR_dom_sf"/>
</dbReference>
<dbReference type="PANTHER" id="PTHR11017">
    <property type="entry name" value="LEUCINE-RICH REPEAT-CONTAINING PROTEIN"/>
    <property type="match status" value="1"/>
</dbReference>
<evidence type="ECO:0000256" key="2">
    <source>
        <dbReference type="ARBA" id="ARBA00022737"/>
    </source>
</evidence>
<dbReference type="GO" id="GO:0007165">
    <property type="term" value="P:signal transduction"/>
    <property type="evidence" value="ECO:0007669"/>
    <property type="project" value="InterPro"/>
</dbReference>
<organism evidence="6 7">
    <name type="scientific">Quercus lobata</name>
    <name type="common">Valley oak</name>
    <dbReference type="NCBI Taxonomy" id="97700"/>
    <lineage>
        <taxon>Eukaryota</taxon>
        <taxon>Viridiplantae</taxon>
        <taxon>Streptophyta</taxon>
        <taxon>Embryophyta</taxon>
        <taxon>Tracheophyta</taxon>
        <taxon>Spermatophyta</taxon>
        <taxon>Magnoliopsida</taxon>
        <taxon>eudicotyledons</taxon>
        <taxon>Gunneridae</taxon>
        <taxon>Pentapetalae</taxon>
        <taxon>rosids</taxon>
        <taxon>fabids</taxon>
        <taxon>Fagales</taxon>
        <taxon>Fagaceae</taxon>
        <taxon>Quercus</taxon>
    </lineage>
</organism>
<dbReference type="Gene3D" id="1.10.8.430">
    <property type="entry name" value="Helical domain of apoptotic protease-activating factors"/>
    <property type="match status" value="1"/>
</dbReference>
<dbReference type="PANTHER" id="PTHR11017:SF385">
    <property type="entry name" value="DISEASE RESISTANCE PROTEIN (TIR-NBS-LRR CLASS)-RELATED"/>
    <property type="match status" value="1"/>
</dbReference>
<dbReference type="SUPFAM" id="SSF52058">
    <property type="entry name" value="L domain-like"/>
    <property type="match status" value="2"/>
</dbReference>
<evidence type="ECO:0000313" key="6">
    <source>
        <dbReference type="EnsemblPlants" id="QL03p067835:mrna"/>
    </source>
</evidence>
<dbReference type="SMART" id="SM00369">
    <property type="entry name" value="LRR_TYP"/>
    <property type="match status" value="6"/>
</dbReference>
<dbReference type="FunCoup" id="A0A7N2LAQ5">
    <property type="interactions" value="107"/>
</dbReference>
<dbReference type="PROSITE" id="PS50104">
    <property type="entry name" value="TIR"/>
    <property type="match status" value="1"/>
</dbReference>
<dbReference type="InterPro" id="IPR042197">
    <property type="entry name" value="Apaf_helical"/>
</dbReference>
<dbReference type="InterPro" id="IPR000157">
    <property type="entry name" value="TIR_dom"/>
</dbReference>
<evidence type="ECO:0000256" key="3">
    <source>
        <dbReference type="ARBA" id="ARBA00022821"/>
    </source>
</evidence>
<dbReference type="InterPro" id="IPR027417">
    <property type="entry name" value="P-loop_NTPase"/>
</dbReference>
<dbReference type="InParanoid" id="A0A7N2LAQ5"/>
<dbReference type="InterPro" id="IPR055414">
    <property type="entry name" value="LRR_R13L4/SHOC2-like"/>
</dbReference>
<dbReference type="Gene3D" id="3.80.10.10">
    <property type="entry name" value="Ribonuclease Inhibitor"/>
    <property type="match status" value="4"/>
</dbReference>
<reference evidence="6" key="2">
    <citation type="submission" date="2021-01" db="UniProtKB">
        <authorList>
            <consortium name="EnsemblPlants"/>
        </authorList>
    </citation>
    <scope>IDENTIFICATION</scope>
</reference>
<name>A0A7N2LAQ5_QUELO</name>
<dbReference type="SUPFAM" id="SSF52200">
    <property type="entry name" value="Toll/Interleukin receptor TIR domain"/>
    <property type="match status" value="1"/>
</dbReference>
<keyword evidence="3" id="KW-0611">Plant defense</keyword>
<feature type="domain" description="TIR" evidence="5">
    <location>
        <begin position="17"/>
        <end position="148"/>
    </location>
</feature>
<dbReference type="PROSITE" id="PS51450">
    <property type="entry name" value="LRR"/>
    <property type="match status" value="1"/>
</dbReference>
<evidence type="ECO:0000313" key="7">
    <source>
        <dbReference type="Proteomes" id="UP000594261"/>
    </source>
</evidence>
<dbReference type="Gramene" id="QL03p067835:mrna">
    <property type="protein sequence ID" value="QL03p067835:mrna"/>
    <property type="gene ID" value="QL03p067835"/>
</dbReference>
<keyword evidence="1" id="KW-0433">Leucine-rich repeat</keyword>
<keyword evidence="2" id="KW-0677">Repeat</keyword>
<proteinExistence type="predicted"/>
<accession>A0A7N2LAQ5</accession>
<evidence type="ECO:0000256" key="4">
    <source>
        <dbReference type="ARBA" id="ARBA00023027"/>
    </source>
</evidence>
<dbReference type="InterPro" id="IPR044974">
    <property type="entry name" value="Disease_R_plants"/>
</dbReference>
<keyword evidence="7" id="KW-1185">Reference proteome</keyword>
<dbReference type="InterPro" id="IPR035897">
    <property type="entry name" value="Toll_tir_struct_dom_sf"/>
</dbReference>
<dbReference type="SUPFAM" id="SSF52540">
    <property type="entry name" value="P-loop containing nucleoside triphosphate hydrolases"/>
    <property type="match status" value="2"/>
</dbReference>
<dbReference type="InterPro" id="IPR058192">
    <property type="entry name" value="WHD_ROQ1-like"/>
</dbReference>
<dbReference type="GO" id="GO:0006952">
    <property type="term" value="P:defense response"/>
    <property type="evidence" value="ECO:0007669"/>
    <property type="project" value="UniProtKB-KW"/>
</dbReference>
<dbReference type="PRINTS" id="PR00364">
    <property type="entry name" value="DISEASERSIST"/>
</dbReference>